<evidence type="ECO:0000259" key="2">
    <source>
        <dbReference type="Pfam" id="PF10276"/>
    </source>
</evidence>
<proteinExistence type="predicted"/>
<reference evidence="3" key="1">
    <citation type="submission" date="2014-08" db="EMBL/GenBank/DDBJ databases">
        <authorList>
            <person name="Sharma Rahul"/>
            <person name="Thines Marco"/>
        </authorList>
    </citation>
    <scope>NUCLEOTIDE SEQUENCE</scope>
</reference>
<feature type="region of interest" description="Disordered" evidence="1">
    <location>
        <begin position="21"/>
        <end position="69"/>
    </location>
</feature>
<evidence type="ECO:0000256" key="1">
    <source>
        <dbReference type="SAM" id="MobiDB-lite"/>
    </source>
</evidence>
<dbReference type="EMBL" id="LN483166">
    <property type="protein sequence ID" value="CED84818.1"/>
    <property type="molecule type" value="Genomic_DNA"/>
</dbReference>
<dbReference type="PANTHER" id="PTHR13156:SF0">
    <property type="entry name" value="NADH DEHYDROGENASE [UBIQUINONE] IRON-SULFUR PROTEIN 6, MITOCHONDRIAL"/>
    <property type="match status" value="1"/>
</dbReference>
<protein>
    <submittedName>
        <fullName evidence="3">NADH:ubiquinone oxidoreductase, NDUFS6/13 kDa subunit</fullName>
    </submittedName>
</protein>
<name>A0A0F7SXE3_PHARH</name>
<organism evidence="3">
    <name type="scientific">Phaffia rhodozyma</name>
    <name type="common">Yeast</name>
    <name type="synonym">Xanthophyllomyces dendrorhous</name>
    <dbReference type="NCBI Taxonomy" id="264483"/>
    <lineage>
        <taxon>Eukaryota</taxon>
        <taxon>Fungi</taxon>
        <taxon>Dikarya</taxon>
        <taxon>Basidiomycota</taxon>
        <taxon>Agaricomycotina</taxon>
        <taxon>Tremellomycetes</taxon>
        <taxon>Cystofilobasidiales</taxon>
        <taxon>Mrakiaceae</taxon>
        <taxon>Phaffia</taxon>
    </lineage>
</organism>
<feature type="compositionally biased region" description="Polar residues" evidence="1">
    <location>
        <begin position="43"/>
        <end position="69"/>
    </location>
</feature>
<accession>A0A0F7SXE3</accession>
<evidence type="ECO:0000313" key="3">
    <source>
        <dbReference type="EMBL" id="CED84818.1"/>
    </source>
</evidence>
<keyword evidence="3" id="KW-0830">Ubiquinone</keyword>
<dbReference type="InterPro" id="IPR019401">
    <property type="entry name" value="Znf_CHCC"/>
</dbReference>
<dbReference type="GO" id="GO:0006120">
    <property type="term" value="P:mitochondrial electron transport, NADH to ubiquinone"/>
    <property type="evidence" value="ECO:0007669"/>
    <property type="project" value="TreeGrafter"/>
</dbReference>
<dbReference type="FunFam" id="2.60.260.40:FF:000003">
    <property type="entry name" value="NADH dehydrogenase [ubiquinone] iron-sulfur protein 6, mitochondrial"/>
    <property type="match status" value="1"/>
</dbReference>
<dbReference type="GO" id="GO:0005739">
    <property type="term" value="C:mitochondrion"/>
    <property type="evidence" value="ECO:0007669"/>
    <property type="project" value="GOC"/>
</dbReference>
<dbReference type="AlphaFoldDB" id="A0A0F7SXE3"/>
<dbReference type="Pfam" id="PF10276">
    <property type="entry name" value="zf-CHCC"/>
    <property type="match status" value="1"/>
</dbReference>
<dbReference type="Gene3D" id="2.60.260.40">
    <property type="entry name" value="q5lls5 like domains"/>
    <property type="match status" value="1"/>
</dbReference>
<dbReference type="PANTHER" id="PTHR13156">
    <property type="entry name" value="NADH-UBIQUINONE OXIDOREDUCTASE 13 KD-A SUBUNIT"/>
    <property type="match status" value="1"/>
</dbReference>
<sequence length="164" mass="17795">MLARYVARRSVPLSRAFSQSTFRLDTPESPSPKPPANSLADYTPNTATGSPLTIPNKNTPTGSLVAQSPNYATTWSPSQLPRNLAFTGARFEQTLLEYQPKPESAMEMISQVPVIMVHGRKAVCDGGGGALGHPKVYINLDQPGPRSCGYCGVRYEQEHSDAHH</sequence>
<feature type="domain" description="Zinc finger CHCC-type" evidence="2">
    <location>
        <begin position="119"/>
        <end position="155"/>
    </location>
</feature>